<keyword evidence="9" id="KW-1185">Reference proteome</keyword>
<dbReference type="InterPro" id="IPR024463">
    <property type="entry name" value="Transposase_TnpC_homeodom"/>
</dbReference>
<dbReference type="EMBL" id="QLMD01000030">
    <property type="protein sequence ID" value="RAJ92884.1"/>
    <property type="molecule type" value="Genomic_DNA"/>
</dbReference>
<dbReference type="OrthoDB" id="5722111at2"/>
<comment type="caution">
    <text evidence="6">The sequence shown here is derived from an EMBL/GenBank/DDBJ whole genome shotgun (WGS) entry which is preliminary data.</text>
</comment>
<feature type="region of interest" description="Disordered" evidence="2">
    <location>
        <begin position="75"/>
        <end position="98"/>
    </location>
</feature>
<dbReference type="InterPro" id="IPR039552">
    <property type="entry name" value="IS66_C"/>
</dbReference>
<keyword evidence="1" id="KW-0175">Coiled coil</keyword>
<evidence type="ECO:0000256" key="2">
    <source>
        <dbReference type="SAM" id="MobiDB-lite"/>
    </source>
</evidence>
<evidence type="ECO:0000313" key="8">
    <source>
        <dbReference type="Proteomes" id="UP000249203"/>
    </source>
</evidence>
<feature type="coiled-coil region" evidence="1">
    <location>
        <begin position="22"/>
        <end position="49"/>
    </location>
</feature>
<dbReference type="PANTHER" id="PTHR33678:SF1">
    <property type="entry name" value="BLL1576 PROTEIN"/>
    <property type="match status" value="1"/>
</dbReference>
<proteinExistence type="predicted"/>
<dbReference type="AlphaFoldDB" id="A0A327WN23"/>
<organism evidence="6 8">
    <name type="scientific">Aliidiomarina maris</name>
    <dbReference type="NCBI Taxonomy" id="531312"/>
    <lineage>
        <taxon>Bacteria</taxon>
        <taxon>Pseudomonadati</taxon>
        <taxon>Pseudomonadota</taxon>
        <taxon>Gammaproteobacteria</taxon>
        <taxon>Alteromonadales</taxon>
        <taxon>Idiomarinaceae</taxon>
        <taxon>Aliidiomarina</taxon>
    </lineage>
</organism>
<dbReference type="EMBL" id="PIPK01000027">
    <property type="protein sequence ID" value="RUO18064.1"/>
    <property type="molecule type" value="Genomic_DNA"/>
</dbReference>
<gene>
    <name evidence="6" type="ORF">B0I24_1302</name>
    <name evidence="7" type="ORF">CWE07_14245</name>
</gene>
<name>A0A327WN23_9GAMM</name>
<feature type="domain" description="Transposase TnpC homeodomain" evidence="4">
    <location>
        <begin position="39"/>
        <end position="94"/>
    </location>
</feature>
<evidence type="ECO:0000259" key="4">
    <source>
        <dbReference type="Pfam" id="PF13007"/>
    </source>
</evidence>
<evidence type="ECO:0000259" key="5">
    <source>
        <dbReference type="Pfam" id="PF13817"/>
    </source>
</evidence>
<reference evidence="6 8" key="2">
    <citation type="submission" date="2018-06" db="EMBL/GenBank/DDBJ databases">
        <title>Genomic Encyclopedia of Type Strains, Phase III (KMG-III): the genomes of soil and plant-associated and newly described type strains.</title>
        <authorList>
            <person name="Whitman W."/>
        </authorList>
    </citation>
    <scope>NUCLEOTIDE SEQUENCE [LARGE SCALE GENOMIC DNA]</scope>
    <source>
        <strain evidence="6 8">CGMCC 1.15366</strain>
    </source>
</reference>
<feature type="domain" description="Transposase IS66 C-terminal" evidence="5">
    <location>
        <begin position="472"/>
        <end position="508"/>
    </location>
</feature>
<dbReference type="Pfam" id="PF13817">
    <property type="entry name" value="DDE_Tnp_IS66_C"/>
    <property type="match status" value="1"/>
</dbReference>
<dbReference type="NCBIfam" id="NF033517">
    <property type="entry name" value="transpos_IS66"/>
    <property type="match status" value="1"/>
</dbReference>
<dbReference type="PANTHER" id="PTHR33678">
    <property type="entry name" value="BLL1576 PROTEIN"/>
    <property type="match status" value="1"/>
</dbReference>
<sequence length="537" mass="60416">MSGKIQAMKTASVVPQSMPANLADIASENARLNQENEALKRRVAWFEKQLFGQKSEKRQSIDNALQLGLLGDIKAPQTEPEGESTTVTYQRGKGKKIRPDDCVNDSGLRFGEHVPVKVITQTPDELTGDDADQYEVIGTKSTFRLAQRPASYVVLRYDRLVLKRKHDNALLPCPAPCNVLDKSLADVSLLAGLLVDKFQYHLPLYRQHQRLTDSGVMLSRATLTTLTRRAIELLTPIAHAQLHSVLQSQVLAMDETPIKAARAGPGKLKQSWFWPLYGDKHEVNFTFSTSRGRRHVEKTLRTRFSGTLLSDGYSAYASYVQANAQLTHAQCWAHSRRKFIEAEAAHPAAAREALGMIAALYKVEAEGDAQQLDAAQKREYRLRHAKPIVDSVFDWALQQLERQTLIPKDPLLNAIGYVRAREVELRVFLENPAVQLDTNHLERALRPIPMGRRNWLFCWTELGAEHVGIIQSLITTCRLQDINPYTYLTDVLLRVGQHPASKVEQLTPRLWKAHFADAPFTSDLFTPLPATKSPIQE</sequence>
<dbReference type="InterPro" id="IPR004291">
    <property type="entry name" value="Transposase_IS66_central"/>
</dbReference>
<accession>A0A327WN23</accession>
<dbReference type="Proteomes" id="UP000287865">
    <property type="component" value="Unassembled WGS sequence"/>
</dbReference>
<feature type="domain" description="Transposase IS66 central" evidence="3">
    <location>
        <begin position="182"/>
        <end position="465"/>
    </location>
</feature>
<evidence type="ECO:0000256" key="1">
    <source>
        <dbReference type="SAM" id="Coils"/>
    </source>
</evidence>
<dbReference type="Proteomes" id="UP000249203">
    <property type="component" value="Unassembled WGS sequence"/>
</dbReference>
<dbReference type="InterPro" id="IPR052344">
    <property type="entry name" value="Transposase-related"/>
</dbReference>
<dbReference type="Pfam" id="PF03050">
    <property type="entry name" value="DDE_Tnp_IS66"/>
    <property type="match status" value="1"/>
</dbReference>
<evidence type="ECO:0000313" key="7">
    <source>
        <dbReference type="EMBL" id="RUO18064.1"/>
    </source>
</evidence>
<evidence type="ECO:0000259" key="3">
    <source>
        <dbReference type="Pfam" id="PF03050"/>
    </source>
</evidence>
<evidence type="ECO:0000313" key="6">
    <source>
        <dbReference type="EMBL" id="RAJ92884.1"/>
    </source>
</evidence>
<dbReference type="Pfam" id="PF13007">
    <property type="entry name" value="LZ_Tnp_IS66"/>
    <property type="match status" value="1"/>
</dbReference>
<evidence type="ECO:0000313" key="9">
    <source>
        <dbReference type="Proteomes" id="UP000287865"/>
    </source>
</evidence>
<protein>
    <submittedName>
        <fullName evidence="6 7">Transposase</fullName>
    </submittedName>
</protein>
<reference evidence="7 9" key="1">
    <citation type="journal article" date="2018" name="Front. Microbiol.">
        <title>Genome-Based Analysis Reveals the Taxonomy and Diversity of the Family Idiomarinaceae.</title>
        <authorList>
            <person name="Liu Y."/>
            <person name="Lai Q."/>
            <person name="Shao Z."/>
        </authorList>
    </citation>
    <scope>NUCLEOTIDE SEQUENCE [LARGE SCALE GENOMIC DNA]</scope>
    <source>
        <strain evidence="7 9">CF12-14</strain>
    </source>
</reference>
<dbReference type="RefSeq" id="WP_111570607.1">
    <property type="nucleotide sequence ID" value="NZ_PIPK01000027.1"/>
</dbReference>